<dbReference type="Pfam" id="PF00403">
    <property type="entry name" value="HMA"/>
    <property type="match status" value="1"/>
</dbReference>
<reference evidence="3 4" key="1">
    <citation type="submission" date="2019-02" db="EMBL/GenBank/DDBJ databases">
        <title>Deep-cultivation of Planctomycetes and their phenomic and genomic characterization uncovers novel biology.</title>
        <authorList>
            <person name="Wiegand S."/>
            <person name="Jogler M."/>
            <person name="Boedeker C."/>
            <person name="Pinto D."/>
            <person name="Vollmers J."/>
            <person name="Rivas-Marin E."/>
            <person name="Kohn T."/>
            <person name="Peeters S.H."/>
            <person name="Heuer A."/>
            <person name="Rast P."/>
            <person name="Oberbeckmann S."/>
            <person name="Bunk B."/>
            <person name="Jeske O."/>
            <person name="Meyerdierks A."/>
            <person name="Storesund J.E."/>
            <person name="Kallscheuer N."/>
            <person name="Luecker S."/>
            <person name="Lage O.M."/>
            <person name="Pohl T."/>
            <person name="Merkel B.J."/>
            <person name="Hornburger P."/>
            <person name="Mueller R.-W."/>
            <person name="Bruemmer F."/>
            <person name="Labrenz M."/>
            <person name="Spormann A.M."/>
            <person name="Op den Camp H."/>
            <person name="Overmann J."/>
            <person name="Amann R."/>
            <person name="Jetten M.S.M."/>
            <person name="Mascher T."/>
            <person name="Medema M.H."/>
            <person name="Devos D.P."/>
            <person name="Kaster A.-K."/>
            <person name="Ovreas L."/>
            <person name="Rohde M."/>
            <person name="Galperin M.Y."/>
            <person name="Jogler C."/>
        </authorList>
    </citation>
    <scope>NUCLEOTIDE SEQUENCE [LARGE SCALE GENOMIC DNA]</scope>
    <source>
        <strain evidence="3 4">Pla175</strain>
    </source>
</reference>
<evidence type="ECO:0000313" key="4">
    <source>
        <dbReference type="Proteomes" id="UP000317429"/>
    </source>
</evidence>
<evidence type="ECO:0000313" key="3">
    <source>
        <dbReference type="EMBL" id="QDU87777.1"/>
    </source>
</evidence>
<feature type="chain" id="PRO_5021751372" evidence="1">
    <location>
        <begin position="21"/>
        <end position="112"/>
    </location>
</feature>
<keyword evidence="4" id="KW-1185">Reference proteome</keyword>
<dbReference type="SUPFAM" id="SSF55008">
    <property type="entry name" value="HMA, heavy metal-associated domain"/>
    <property type="match status" value="1"/>
</dbReference>
<sequence length="112" mass="11426" precursor="true">MKLYPLVVLAALVGCSTSETLPTTTVDASPAAAPQVFNVANLPTVSISTPSMHCEVCAAGIEEVLAGASGVKDVKCDVDSHTVTLAVDESEFDKDAAIASLDKAGFSESVVQ</sequence>
<gene>
    <name evidence="3" type="ORF">Pla175_11430</name>
</gene>
<organism evidence="3 4">
    <name type="scientific">Pirellulimonas nuda</name>
    <dbReference type="NCBI Taxonomy" id="2528009"/>
    <lineage>
        <taxon>Bacteria</taxon>
        <taxon>Pseudomonadati</taxon>
        <taxon>Planctomycetota</taxon>
        <taxon>Planctomycetia</taxon>
        <taxon>Pirellulales</taxon>
        <taxon>Lacipirellulaceae</taxon>
        <taxon>Pirellulimonas</taxon>
    </lineage>
</organism>
<keyword evidence="1" id="KW-0732">Signal</keyword>
<dbReference type="PROSITE" id="PS51257">
    <property type="entry name" value="PROKAR_LIPOPROTEIN"/>
    <property type="match status" value="1"/>
</dbReference>
<feature type="domain" description="HMA" evidence="2">
    <location>
        <begin position="43"/>
        <end position="109"/>
    </location>
</feature>
<dbReference type="GO" id="GO:0046872">
    <property type="term" value="F:metal ion binding"/>
    <property type="evidence" value="ECO:0007669"/>
    <property type="project" value="InterPro"/>
</dbReference>
<evidence type="ECO:0000259" key="2">
    <source>
        <dbReference type="PROSITE" id="PS50846"/>
    </source>
</evidence>
<dbReference type="PROSITE" id="PS50846">
    <property type="entry name" value="HMA_2"/>
    <property type="match status" value="1"/>
</dbReference>
<dbReference type="Gene3D" id="3.30.70.100">
    <property type="match status" value="1"/>
</dbReference>
<dbReference type="OrthoDB" id="291224at2"/>
<protein>
    <submittedName>
        <fullName evidence="3">Heavy-metal-associated domain protein</fullName>
    </submittedName>
</protein>
<dbReference type="KEGG" id="pnd:Pla175_11430"/>
<dbReference type="InterPro" id="IPR006121">
    <property type="entry name" value="HMA_dom"/>
</dbReference>
<dbReference type="RefSeq" id="WP_145281980.1">
    <property type="nucleotide sequence ID" value="NZ_CP036291.1"/>
</dbReference>
<dbReference type="AlphaFoldDB" id="A0A518D8H5"/>
<accession>A0A518D8H5</accession>
<evidence type="ECO:0000256" key="1">
    <source>
        <dbReference type="SAM" id="SignalP"/>
    </source>
</evidence>
<feature type="signal peptide" evidence="1">
    <location>
        <begin position="1"/>
        <end position="20"/>
    </location>
</feature>
<dbReference type="Proteomes" id="UP000317429">
    <property type="component" value="Chromosome"/>
</dbReference>
<dbReference type="EMBL" id="CP036291">
    <property type="protein sequence ID" value="QDU87777.1"/>
    <property type="molecule type" value="Genomic_DNA"/>
</dbReference>
<proteinExistence type="predicted"/>
<dbReference type="CDD" id="cd00371">
    <property type="entry name" value="HMA"/>
    <property type="match status" value="1"/>
</dbReference>
<name>A0A518D8H5_9BACT</name>
<dbReference type="InterPro" id="IPR036163">
    <property type="entry name" value="HMA_dom_sf"/>
</dbReference>